<dbReference type="Pfam" id="PF02256">
    <property type="entry name" value="Fe_hyd_SSU"/>
    <property type="match status" value="1"/>
</dbReference>
<evidence type="ECO:0000259" key="4">
    <source>
        <dbReference type="Pfam" id="PF02906"/>
    </source>
</evidence>
<reference evidence="5" key="1">
    <citation type="submission" date="2017-08" db="EMBL/GenBank/DDBJ databases">
        <authorList>
            <person name="Polle J.E."/>
            <person name="Barry K."/>
            <person name="Cushman J."/>
            <person name="Schmutz J."/>
            <person name="Tran D."/>
            <person name="Hathwaick L.T."/>
            <person name="Yim W.C."/>
            <person name="Jenkins J."/>
            <person name="Mckie-Krisberg Z.M."/>
            <person name="Prochnik S."/>
            <person name="Lindquist E."/>
            <person name="Dockter R.B."/>
            <person name="Adam C."/>
            <person name="Molina H."/>
            <person name="Bunkerborg J."/>
            <person name="Jin E."/>
            <person name="Buchheim M."/>
            <person name="Magnuson J."/>
        </authorList>
    </citation>
    <scope>NUCLEOTIDE SEQUENCE</scope>
    <source>
        <strain evidence="5">CCAP 19/18</strain>
    </source>
</reference>
<comment type="similarity">
    <text evidence="1">Belongs to the NARF family.</text>
</comment>
<dbReference type="Pfam" id="PF02906">
    <property type="entry name" value="Fe_hyd_lg_C"/>
    <property type="match status" value="1"/>
</dbReference>
<dbReference type="PANTHER" id="PTHR11615">
    <property type="entry name" value="NITRATE, FORMATE, IRON DEHYDROGENASE"/>
    <property type="match status" value="1"/>
</dbReference>
<dbReference type="InterPro" id="IPR003149">
    <property type="entry name" value="Fe_hydrogenase_ssu"/>
</dbReference>
<feature type="domain" description="Iron hydrogenase large subunit C-terminal" evidence="4">
    <location>
        <begin position="209"/>
        <end position="450"/>
    </location>
</feature>
<keyword evidence="6" id="KW-1185">Reference proteome</keyword>
<organism evidence="5 6">
    <name type="scientific">Dunaliella salina</name>
    <name type="common">Green alga</name>
    <name type="synonym">Protococcus salinus</name>
    <dbReference type="NCBI Taxonomy" id="3046"/>
    <lineage>
        <taxon>Eukaryota</taxon>
        <taxon>Viridiplantae</taxon>
        <taxon>Chlorophyta</taxon>
        <taxon>core chlorophytes</taxon>
        <taxon>Chlorophyceae</taxon>
        <taxon>CS clade</taxon>
        <taxon>Chlamydomonadales</taxon>
        <taxon>Dunaliellaceae</taxon>
        <taxon>Dunaliella</taxon>
    </lineage>
</organism>
<evidence type="ECO:0000313" key="6">
    <source>
        <dbReference type="Proteomes" id="UP000815325"/>
    </source>
</evidence>
<protein>
    <submittedName>
        <fullName evidence="5">Iron hydrogenase</fullName>
    </submittedName>
</protein>
<dbReference type="InterPro" id="IPR004108">
    <property type="entry name" value="Fe_hydrogenase_lsu_C"/>
</dbReference>
<feature type="region of interest" description="Disordered" evidence="2">
    <location>
        <begin position="49"/>
        <end position="73"/>
    </location>
</feature>
<feature type="region of interest" description="Disordered" evidence="2">
    <location>
        <begin position="184"/>
        <end position="207"/>
    </location>
</feature>
<dbReference type="SUPFAM" id="SSF53920">
    <property type="entry name" value="Fe-only hydrogenase"/>
    <property type="match status" value="1"/>
</dbReference>
<sequence>MGALIRSKSLFAVVVSNQCFLCIPPQITTWARPQTLWCGRRYRASQQASVNSNAKQASAPLHPPHGPGQGPLSAFTLHVQQQQQQQTCHLQQGEDSMEVDGPTLPAAEDGVQGQGAIWGHSISSAQPSTPLSGGANGGYAHRGTVNGGHLQGGYANGLGGAGGQLLGVGIQQEGGQQRINGVAMDGCQGPQSAQDPSRSADEDDCHPGPLPMLASACPGWVCYAEKAHGDLVLPHIAAAKSPQAVMGSLVKRLMAHRLGVTHPSSIYHCSVMPCYDKKLEASRDELTVPGTEGPQKVPEVDNCLTTGELHKLLEQHGVQHLSQVPQTRPPNAIVEPHLGHHQQQQEAVEDGRLYGLPGGSGGYMDFVIRTAALELFGRSFPPGPLPIRTLRNSDFQEVLLEDEAGKVLLRCAIANGFRNIQTIVRKMKMRRCEYHYVEVMACPSGCLAGGGQLKPSPDQTPQQMLEQLELAYHHQDVIPRHPADNPAVQQLYCSRVPGGPGSHAARALLHTSYRKRESTVASAATVSDW</sequence>
<dbReference type="InterPro" id="IPR009016">
    <property type="entry name" value="Fe_hydrogenase"/>
</dbReference>
<proteinExistence type="inferred from homology"/>
<name>A0ABQ7GX47_DUNSA</name>
<dbReference type="Proteomes" id="UP000815325">
    <property type="component" value="Unassembled WGS sequence"/>
</dbReference>
<evidence type="ECO:0000256" key="1">
    <source>
        <dbReference type="ARBA" id="ARBA00006596"/>
    </source>
</evidence>
<gene>
    <name evidence="5" type="ORF">DUNSADRAFT_1407</name>
</gene>
<comment type="caution">
    <text evidence="5">The sequence shown here is derived from an EMBL/GenBank/DDBJ whole genome shotgun (WGS) entry which is preliminary data.</text>
</comment>
<evidence type="ECO:0000256" key="2">
    <source>
        <dbReference type="SAM" id="MobiDB-lite"/>
    </source>
</evidence>
<dbReference type="Gene3D" id="3.40.950.10">
    <property type="entry name" value="Fe-only Hydrogenase (Larger Subunit), Chain L, domain 3"/>
    <property type="match status" value="1"/>
</dbReference>
<dbReference type="InterPro" id="IPR050340">
    <property type="entry name" value="Cytosolic_Fe-S_CAF"/>
</dbReference>
<accession>A0ABQ7GX47</accession>
<dbReference type="Gene3D" id="3.40.50.1780">
    <property type="match status" value="1"/>
</dbReference>
<evidence type="ECO:0000313" key="5">
    <source>
        <dbReference type="EMBL" id="KAF5839180.1"/>
    </source>
</evidence>
<dbReference type="EMBL" id="MU069552">
    <property type="protein sequence ID" value="KAF5839180.1"/>
    <property type="molecule type" value="Genomic_DNA"/>
</dbReference>
<evidence type="ECO:0000259" key="3">
    <source>
        <dbReference type="Pfam" id="PF02256"/>
    </source>
</evidence>
<feature type="domain" description="Iron hydrogenase small subunit" evidence="3">
    <location>
        <begin position="479"/>
        <end position="516"/>
    </location>
</feature>